<dbReference type="PROSITE" id="PS00379">
    <property type="entry name" value="CDP_ALCOHOL_P_TRANSF"/>
    <property type="match status" value="1"/>
</dbReference>
<gene>
    <name evidence="18" type="ordered locus">Mmc1_1878</name>
</gene>
<evidence type="ECO:0000256" key="4">
    <source>
        <dbReference type="ARBA" id="ARBA00013170"/>
    </source>
</evidence>
<evidence type="ECO:0000256" key="16">
    <source>
        <dbReference type="RuleBase" id="RU003750"/>
    </source>
</evidence>
<keyword evidence="11 17" id="KW-0472">Membrane</keyword>
<comment type="subcellular location">
    <subcellularLocation>
        <location evidence="1">Membrane</location>
        <topology evidence="1">Multi-pass membrane protein</topology>
    </subcellularLocation>
</comment>
<accession>A0L8U3</accession>
<keyword evidence="13" id="KW-1208">Phospholipid metabolism</keyword>
<evidence type="ECO:0000256" key="12">
    <source>
        <dbReference type="ARBA" id="ARBA00023209"/>
    </source>
</evidence>
<organism evidence="18 19">
    <name type="scientific">Magnetococcus marinus (strain ATCC BAA-1437 / JCM 17883 / MC-1)</name>
    <dbReference type="NCBI Taxonomy" id="156889"/>
    <lineage>
        <taxon>Bacteria</taxon>
        <taxon>Pseudomonadati</taxon>
        <taxon>Pseudomonadota</taxon>
        <taxon>Magnetococcia</taxon>
        <taxon>Magnetococcales</taxon>
        <taxon>Magnetococcaceae</taxon>
        <taxon>Magnetococcus</taxon>
    </lineage>
</organism>
<dbReference type="PANTHER" id="PTHR14269">
    <property type="entry name" value="CDP-DIACYLGLYCEROL--GLYCEROL-3-PHOSPHATE 3-PHOSPHATIDYLTRANSFERASE-RELATED"/>
    <property type="match status" value="1"/>
</dbReference>
<dbReference type="InterPro" id="IPR043130">
    <property type="entry name" value="CDP-OH_PTrfase_TM_dom"/>
</dbReference>
<dbReference type="GO" id="GO:0046474">
    <property type="term" value="P:glycerophospholipid biosynthetic process"/>
    <property type="evidence" value="ECO:0007669"/>
    <property type="project" value="TreeGrafter"/>
</dbReference>
<dbReference type="NCBIfam" id="TIGR00560">
    <property type="entry name" value="pgsA"/>
    <property type="match status" value="1"/>
</dbReference>
<dbReference type="OrthoDB" id="9796672at2"/>
<dbReference type="Gene3D" id="1.20.120.1760">
    <property type="match status" value="1"/>
</dbReference>
<name>A0L8U3_MAGMM</name>
<comment type="catalytic activity">
    <reaction evidence="14">
        <text>a CDP-1,2-diacyl-sn-glycerol + sn-glycerol 3-phosphate = a 1,2-diacyl-sn-glycero-3-phospho-(1'-sn-glycero-3'-phosphate) + CMP + H(+)</text>
        <dbReference type="Rhea" id="RHEA:12593"/>
        <dbReference type="ChEBI" id="CHEBI:15378"/>
        <dbReference type="ChEBI" id="CHEBI:57597"/>
        <dbReference type="ChEBI" id="CHEBI:58332"/>
        <dbReference type="ChEBI" id="CHEBI:60110"/>
        <dbReference type="ChEBI" id="CHEBI:60377"/>
        <dbReference type="EC" id="2.7.8.5"/>
    </reaction>
</comment>
<keyword evidence="12" id="KW-0594">Phospholipid biosynthesis</keyword>
<evidence type="ECO:0000313" key="19">
    <source>
        <dbReference type="Proteomes" id="UP000002586"/>
    </source>
</evidence>
<comment type="pathway">
    <text evidence="2">Phospholipid metabolism; phosphatidylglycerol biosynthesis; phosphatidylglycerol from CDP-diacylglycerol: step 1/2.</text>
</comment>
<evidence type="ECO:0000256" key="7">
    <source>
        <dbReference type="ARBA" id="ARBA00022679"/>
    </source>
</evidence>
<dbReference type="Proteomes" id="UP000002586">
    <property type="component" value="Chromosome"/>
</dbReference>
<feature type="transmembrane region" description="Helical" evidence="17">
    <location>
        <begin position="150"/>
        <end position="169"/>
    </location>
</feature>
<feature type="transmembrane region" description="Helical" evidence="17">
    <location>
        <begin position="125"/>
        <end position="144"/>
    </location>
</feature>
<evidence type="ECO:0000256" key="8">
    <source>
        <dbReference type="ARBA" id="ARBA00022692"/>
    </source>
</evidence>
<protein>
    <recommendedName>
        <fullName evidence="5 15">CDP-diacylglycerol--glycerol-3-phosphate 3-phosphatidyltransferase</fullName>
        <ecNumber evidence="4 15">2.7.8.5</ecNumber>
    </recommendedName>
</protein>
<keyword evidence="19" id="KW-1185">Reference proteome</keyword>
<dbReference type="AlphaFoldDB" id="A0L8U3"/>
<dbReference type="KEGG" id="mgm:Mmc1_1878"/>
<keyword evidence="6" id="KW-0444">Lipid biosynthesis</keyword>
<keyword evidence="9 17" id="KW-1133">Transmembrane helix</keyword>
<dbReference type="InterPro" id="IPR004570">
    <property type="entry name" value="Phosphatidylglycerol_P_synth"/>
</dbReference>
<dbReference type="HOGENOM" id="CLU_051314_2_3_5"/>
<keyword evidence="8 17" id="KW-0812">Transmembrane</keyword>
<sequence>MNLPNKLTVSRIVFIPFFIVTVYLSGRMGHLLSAGIFVLAAVTDWLDGYLARSRGQMTPFGKFLDPVADKLLVIAALMVLLAEQRIDIVVVLVLVAREIVVMALREFMAGKGGGVPVSQVGKWKTGVQMVAITMLLLGDALFGLPLQPVGLLLLYISALLAVWSAFLYVRSVWSHIIEGAV</sequence>
<comment type="similarity">
    <text evidence="3 16">Belongs to the CDP-alcohol phosphatidyltransferase class-I family.</text>
</comment>
<reference evidence="18 19" key="2">
    <citation type="journal article" date="2012" name="Int. J. Syst. Evol. Microbiol.">
        <title>Magnetococcus marinus gen. nov., sp. nov., a marine, magnetotactic bacterium that represents a novel lineage (Magnetococcaceae fam. nov.; Magnetococcales ord. nov.) at the base of the Alphaproteobacteria.</title>
        <authorList>
            <person name="Bazylinski D.A."/>
            <person name="Williams T.J."/>
            <person name="Lefevre C.T."/>
            <person name="Berg R.J."/>
            <person name="Zhang C.L."/>
            <person name="Bowser S.S."/>
            <person name="Dean A.J."/>
            <person name="Beveridge T.J."/>
        </authorList>
    </citation>
    <scope>NUCLEOTIDE SEQUENCE [LARGE SCALE GENOMIC DNA]</scope>
    <source>
        <strain evidence="19">ATCC BAA-1437 / JCM 17883 / MC-1</strain>
    </source>
</reference>
<evidence type="ECO:0000256" key="3">
    <source>
        <dbReference type="ARBA" id="ARBA00010441"/>
    </source>
</evidence>
<dbReference type="InterPro" id="IPR000462">
    <property type="entry name" value="CDP-OH_P_trans"/>
</dbReference>
<feature type="transmembrane region" description="Helical" evidence="17">
    <location>
        <begin position="31"/>
        <end position="51"/>
    </location>
</feature>
<evidence type="ECO:0000313" key="18">
    <source>
        <dbReference type="EMBL" id="ABK44386.1"/>
    </source>
</evidence>
<keyword evidence="7 16" id="KW-0808">Transferase</keyword>
<evidence type="ECO:0000256" key="17">
    <source>
        <dbReference type="SAM" id="Phobius"/>
    </source>
</evidence>
<dbReference type="RefSeq" id="WP_011713530.1">
    <property type="nucleotide sequence ID" value="NC_008576.1"/>
</dbReference>
<proteinExistence type="inferred from homology"/>
<evidence type="ECO:0000256" key="1">
    <source>
        <dbReference type="ARBA" id="ARBA00004141"/>
    </source>
</evidence>
<evidence type="ECO:0000256" key="5">
    <source>
        <dbReference type="ARBA" id="ARBA00014944"/>
    </source>
</evidence>
<dbReference type="eggNOG" id="COG0558">
    <property type="taxonomic scope" value="Bacteria"/>
</dbReference>
<dbReference type="STRING" id="156889.Mmc1_1878"/>
<dbReference type="EC" id="2.7.8.5" evidence="4 15"/>
<evidence type="ECO:0000256" key="14">
    <source>
        <dbReference type="ARBA" id="ARBA00048586"/>
    </source>
</evidence>
<evidence type="ECO:0000256" key="9">
    <source>
        <dbReference type="ARBA" id="ARBA00022989"/>
    </source>
</evidence>
<evidence type="ECO:0000256" key="6">
    <source>
        <dbReference type="ARBA" id="ARBA00022516"/>
    </source>
</evidence>
<reference evidence="19" key="1">
    <citation type="journal article" date="2009" name="Appl. Environ. Microbiol.">
        <title>Complete genome sequence of the chemolithoautotrophic marine magnetotactic coccus strain MC-1.</title>
        <authorList>
            <person name="Schubbe S."/>
            <person name="Williams T.J."/>
            <person name="Xie G."/>
            <person name="Kiss H.E."/>
            <person name="Brettin T.S."/>
            <person name="Martinez D."/>
            <person name="Ross C.A."/>
            <person name="Schuler D."/>
            <person name="Cox B.L."/>
            <person name="Nealson K.H."/>
            <person name="Bazylinski D.A."/>
        </authorList>
    </citation>
    <scope>NUCLEOTIDE SEQUENCE [LARGE SCALE GENOMIC DNA]</scope>
    <source>
        <strain evidence="19">ATCC BAA-1437 / JCM 17883 / MC-1</strain>
    </source>
</reference>
<dbReference type="GO" id="GO:0008444">
    <property type="term" value="F:CDP-diacylglycerol-glycerol-3-phosphate 3-phosphatidyltransferase activity"/>
    <property type="evidence" value="ECO:0007669"/>
    <property type="project" value="UniProtKB-UniRule"/>
</dbReference>
<dbReference type="Pfam" id="PF01066">
    <property type="entry name" value="CDP-OH_P_transf"/>
    <property type="match status" value="1"/>
</dbReference>
<evidence type="ECO:0000256" key="13">
    <source>
        <dbReference type="ARBA" id="ARBA00023264"/>
    </source>
</evidence>
<dbReference type="PANTHER" id="PTHR14269:SF62">
    <property type="entry name" value="CDP-DIACYLGLYCEROL--GLYCEROL-3-PHOSPHATE 3-PHOSPHATIDYLTRANSFERASE 1, CHLOROPLASTIC"/>
    <property type="match status" value="1"/>
</dbReference>
<dbReference type="EMBL" id="CP000471">
    <property type="protein sequence ID" value="ABK44386.1"/>
    <property type="molecule type" value="Genomic_DNA"/>
</dbReference>
<evidence type="ECO:0000256" key="2">
    <source>
        <dbReference type="ARBA" id="ARBA00005042"/>
    </source>
</evidence>
<evidence type="ECO:0000256" key="11">
    <source>
        <dbReference type="ARBA" id="ARBA00023136"/>
    </source>
</evidence>
<dbReference type="GO" id="GO:0016020">
    <property type="term" value="C:membrane"/>
    <property type="evidence" value="ECO:0007669"/>
    <property type="project" value="UniProtKB-SubCell"/>
</dbReference>
<evidence type="ECO:0000256" key="10">
    <source>
        <dbReference type="ARBA" id="ARBA00023098"/>
    </source>
</evidence>
<evidence type="ECO:0000256" key="15">
    <source>
        <dbReference type="NCBIfam" id="TIGR00560"/>
    </source>
</evidence>
<keyword evidence="10" id="KW-0443">Lipid metabolism</keyword>
<feature type="transmembrane region" description="Helical" evidence="17">
    <location>
        <begin position="7"/>
        <end position="25"/>
    </location>
</feature>
<dbReference type="PIRSF" id="PIRSF000847">
    <property type="entry name" value="Phos_ph_gly_syn"/>
    <property type="match status" value="1"/>
</dbReference>
<dbReference type="InterPro" id="IPR048254">
    <property type="entry name" value="CDP_ALCOHOL_P_TRANSF_CS"/>
</dbReference>
<feature type="transmembrane region" description="Helical" evidence="17">
    <location>
        <begin position="88"/>
        <end position="104"/>
    </location>
</feature>
<dbReference type="InterPro" id="IPR050324">
    <property type="entry name" value="CDP-alcohol_PTase-I"/>
</dbReference>